<name>A0A848CL10_9BACT</name>
<gene>
    <name evidence="1" type="ORF">HF854_11215</name>
</gene>
<evidence type="ECO:0000313" key="1">
    <source>
        <dbReference type="EMBL" id="NME53067.1"/>
    </source>
</evidence>
<evidence type="ECO:0000313" key="2">
    <source>
        <dbReference type="Proteomes" id="UP000522333"/>
    </source>
</evidence>
<dbReference type="Proteomes" id="UP000522333">
    <property type="component" value="Unassembled WGS sequence"/>
</dbReference>
<proteinExistence type="predicted"/>
<dbReference type="AlphaFoldDB" id="A0A848CL10"/>
<reference evidence="1 2" key="1">
    <citation type="submission" date="2020-04" db="EMBL/GenBank/DDBJ databases">
        <authorList>
            <person name="Hitch T.C.A."/>
            <person name="Wylensek D."/>
            <person name="Clavel T."/>
        </authorList>
    </citation>
    <scope>NUCLEOTIDE SEQUENCE [LARGE SCALE GENOMIC DNA]</scope>
    <source>
        <strain evidence="1 2">PG-251-APC-1</strain>
    </source>
</reference>
<accession>A0A848CL10</accession>
<sequence>MSYGERPGWISTVRVSSAFGKRHAAVSADVARLISRIGWARAKDMFEPSGVDLDGSPVYIMSRDGFMLVSGTWNSVKALRTKLVLLDEMEWQAHCAPNKTNQNNVRTNAHCNGQPININVTVNLGQNGNAMPRFSL</sequence>
<comment type="caution">
    <text evidence="1">The sequence shown here is derived from an EMBL/GenBank/DDBJ whole genome shotgun (WGS) entry which is preliminary data.</text>
</comment>
<organism evidence="1 2">
    <name type="scientific">Desulfovibrio piger</name>
    <dbReference type="NCBI Taxonomy" id="901"/>
    <lineage>
        <taxon>Bacteria</taxon>
        <taxon>Pseudomonadati</taxon>
        <taxon>Thermodesulfobacteriota</taxon>
        <taxon>Desulfovibrionia</taxon>
        <taxon>Desulfovibrionales</taxon>
        <taxon>Desulfovibrionaceae</taxon>
        <taxon>Desulfovibrio</taxon>
    </lineage>
</organism>
<dbReference type="RefSeq" id="WP_168936364.1">
    <property type="nucleotide sequence ID" value="NZ_CAMDEI010000020.1"/>
</dbReference>
<dbReference type="EMBL" id="JABAFY010000061">
    <property type="protein sequence ID" value="NME53067.1"/>
    <property type="molecule type" value="Genomic_DNA"/>
</dbReference>
<protein>
    <submittedName>
        <fullName evidence="1">Uncharacterized protein</fullName>
    </submittedName>
</protein>